<protein>
    <submittedName>
        <fullName evidence="1">Uncharacterized protein</fullName>
    </submittedName>
</protein>
<gene>
    <name evidence="1" type="ORF">CASFOL_015797</name>
</gene>
<dbReference type="EMBL" id="JAVIJP010000017">
    <property type="protein sequence ID" value="KAL3640829.1"/>
    <property type="molecule type" value="Genomic_DNA"/>
</dbReference>
<reference evidence="2" key="1">
    <citation type="journal article" date="2024" name="IScience">
        <title>Strigolactones Initiate the Formation of Haustorium-like Structures in Castilleja.</title>
        <authorList>
            <person name="Buerger M."/>
            <person name="Peterson D."/>
            <person name="Chory J."/>
        </authorList>
    </citation>
    <scope>NUCLEOTIDE SEQUENCE [LARGE SCALE GENOMIC DNA]</scope>
</reference>
<sequence length="50" mass="5638">MEDLLSSSADLSQLNIPIDRILKLNPIPIKKKPVAERMLILFVLVNKPLV</sequence>
<name>A0ABD3DG81_9LAMI</name>
<comment type="caution">
    <text evidence="1">The sequence shown here is derived from an EMBL/GenBank/DDBJ whole genome shotgun (WGS) entry which is preliminary data.</text>
</comment>
<evidence type="ECO:0000313" key="1">
    <source>
        <dbReference type="EMBL" id="KAL3640829.1"/>
    </source>
</evidence>
<proteinExistence type="predicted"/>
<accession>A0ABD3DG81</accession>
<organism evidence="1 2">
    <name type="scientific">Castilleja foliolosa</name>
    <dbReference type="NCBI Taxonomy" id="1961234"/>
    <lineage>
        <taxon>Eukaryota</taxon>
        <taxon>Viridiplantae</taxon>
        <taxon>Streptophyta</taxon>
        <taxon>Embryophyta</taxon>
        <taxon>Tracheophyta</taxon>
        <taxon>Spermatophyta</taxon>
        <taxon>Magnoliopsida</taxon>
        <taxon>eudicotyledons</taxon>
        <taxon>Gunneridae</taxon>
        <taxon>Pentapetalae</taxon>
        <taxon>asterids</taxon>
        <taxon>lamiids</taxon>
        <taxon>Lamiales</taxon>
        <taxon>Orobanchaceae</taxon>
        <taxon>Pedicularideae</taxon>
        <taxon>Castillejinae</taxon>
        <taxon>Castilleja</taxon>
    </lineage>
</organism>
<dbReference type="Proteomes" id="UP001632038">
    <property type="component" value="Unassembled WGS sequence"/>
</dbReference>
<dbReference type="AlphaFoldDB" id="A0ABD3DG81"/>
<evidence type="ECO:0000313" key="2">
    <source>
        <dbReference type="Proteomes" id="UP001632038"/>
    </source>
</evidence>
<keyword evidence="2" id="KW-1185">Reference proteome</keyword>